<protein>
    <recommendedName>
        <fullName evidence="3">DUF2336 domain-containing protein</fullName>
    </recommendedName>
</protein>
<reference evidence="2" key="1">
    <citation type="journal article" date="2019" name="Int. J. Syst. Evol. Microbiol.">
        <title>The Global Catalogue of Microorganisms (GCM) 10K type strain sequencing project: providing services to taxonomists for standard genome sequencing and annotation.</title>
        <authorList>
            <consortium name="The Broad Institute Genomics Platform"/>
            <consortium name="The Broad Institute Genome Sequencing Center for Infectious Disease"/>
            <person name="Wu L."/>
            <person name="Ma J."/>
        </authorList>
    </citation>
    <scope>NUCLEOTIDE SEQUENCE [LARGE SCALE GENOMIC DNA]</scope>
    <source>
        <strain evidence="2">JCM 12928</strain>
    </source>
</reference>
<comment type="caution">
    <text evidence="1">The sequence shown here is derived from an EMBL/GenBank/DDBJ whole genome shotgun (WGS) entry which is preliminary data.</text>
</comment>
<proteinExistence type="predicted"/>
<evidence type="ECO:0000313" key="1">
    <source>
        <dbReference type="EMBL" id="GAA0610802.1"/>
    </source>
</evidence>
<evidence type="ECO:0008006" key="3">
    <source>
        <dbReference type="Google" id="ProtNLM"/>
    </source>
</evidence>
<dbReference type="EMBL" id="BAAAGA010000001">
    <property type="protein sequence ID" value="GAA0610802.1"/>
    <property type="molecule type" value="Genomic_DNA"/>
</dbReference>
<sequence length="413" mass="44037">MFEFGRDLRKLFEKARESEDLGWLELIGANLVASEARRESIDAGRVSCARPFDAWMRASVLWREHARRTGSLESIDHASACASDAARHTTTQDQTAAAAIESCAIHLLRFDLFGGPASLDVALSDLQGLSAERSATRALAAAVHARLTARRATLAGDAATLLDAAALLDSALHEASSLPPVLVDDLRLDRAALALEAGVNRRDARLLDQAGRDLRELVENASPDYRPMTRARALTLAGAGMAALAALAGDDAALAQGRELFEAAAEQFTSDHSPLDWIAVQLARPDQDTPLLTLAEAESLSAEPGLVLGALVRERRMSAEASLAETMGDVQAMAGLEANIRRRLESRLKVQPLAWAADQIGMAQVACARARLTGTTPKSVGMILHEAIETAREMGAPSLARRAERVLPALAAV</sequence>
<evidence type="ECO:0000313" key="2">
    <source>
        <dbReference type="Proteomes" id="UP001501352"/>
    </source>
</evidence>
<dbReference type="Proteomes" id="UP001501352">
    <property type="component" value="Unassembled WGS sequence"/>
</dbReference>
<accession>A0ABP3RIU8</accession>
<gene>
    <name evidence="1" type="ORF">GCM10009422_02040</name>
</gene>
<name>A0ABP3RIU8_9CAUL</name>
<organism evidence="1 2">
    <name type="scientific">Brevundimonas kwangchunensis</name>
    <dbReference type="NCBI Taxonomy" id="322163"/>
    <lineage>
        <taxon>Bacteria</taxon>
        <taxon>Pseudomonadati</taxon>
        <taxon>Pseudomonadota</taxon>
        <taxon>Alphaproteobacteria</taxon>
        <taxon>Caulobacterales</taxon>
        <taxon>Caulobacteraceae</taxon>
        <taxon>Brevundimonas</taxon>
    </lineage>
</organism>
<dbReference type="RefSeq" id="WP_343789017.1">
    <property type="nucleotide sequence ID" value="NZ_BAAAGA010000001.1"/>
</dbReference>
<keyword evidence="2" id="KW-1185">Reference proteome</keyword>